<dbReference type="GO" id="GO:1902936">
    <property type="term" value="F:phosphatidylinositol bisphosphate binding"/>
    <property type="evidence" value="ECO:0007669"/>
    <property type="project" value="TreeGrafter"/>
</dbReference>
<dbReference type="Gene3D" id="3.40.525.10">
    <property type="entry name" value="CRAL-TRIO lipid binding domain"/>
    <property type="match status" value="1"/>
</dbReference>
<protein>
    <recommendedName>
        <fullName evidence="1">CRAL-TRIO domain-containing protein</fullName>
    </recommendedName>
</protein>
<sequence length="221" mass="26314">MKNKLKEILTDRNSEGQWFAETKDIIFYFPLPKLTDNLYRVTIGGLLHILLYLNTIQNYVLKLAHMVQEVRYFSEFSPFDVYILDMKDVTLFHILRYPVSILTAIRDFGLIAYRVQFKSGHFINSPVYLDILIAIVKLILKPKIFKRIHVHRNGVGNLYDFVPQSLLPNEYGGNAGPLRELWEQWIKKIEDNREWFRRQENMRTDECQRPKKEKKSFISLM</sequence>
<name>A0AAD7ZQZ4_DIPPU</name>
<proteinExistence type="predicted"/>
<reference evidence="2" key="1">
    <citation type="journal article" date="2023" name="IScience">
        <title>Live-bearing cockroach genome reveals convergent evolutionary mechanisms linked to viviparity in insects and beyond.</title>
        <authorList>
            <person name="Fouks B."/>
            <person name="Harrison M.C."/>
            <person name="Mikhailova A.A."/>
            <person name="Marchal E."/>
            <person name="English S."/>
            <person name="Carruthers M."/>
            <person name="Jennings E.C."/>
            <person name="Chiamaka E.L."/>
            <person name="Frigard R.A."/>
            <person name="Pippel M."/>
            <person name="Attardo G.M."/>
            <person name="Benoit J.B."/>
            <person name="Bornberg-Bauer E."/>
            <person name="Tobe S.S."/>
        </authorList>
    </citation>
    <scope>NUCLEOTIDE SEQUENCE</scope>
    <source>
        <strain evidence="2">Stay&amp;Tobe</strain>
    </source>
</reference>
<dbReference type="Proteomes" id="UP001233999">
    <property type="component" value="Unassembled WGS sequence"/>
</dbReference>
<dbReference type="AlphaFoldDB" id="A0AAD7ZQZ4"/>
<comment type="caution">
    <text evidence="2">The sequence shown here is derived from an EMBL/GenBank/DDBJ whole genome shotgun (WGS) entry which is preliminary data.</text>
</comment>
<dbReference type="InterPro" id="IPR001251">
    <property type="entry name" value="CRAL-TRIO_dom"/>
</dbReference>
<accession>A0AAD7ZQZ4</accession>
<feature type="domain" description="CRAL-TRIO" evidence="1">
    <location>
        <begin position="1"/>
        <end position="179"/>
    </location>
</feature>
<keyword evidence="3" id="KW-1185">Reference proteome</keyword>
<dbReference type="PANTHER" id="PTHR10174:SF224">
    <property type="entry name" value="RETINOL-BINDING PROTEIN PINTA"/>
    <property type="match status" value="1"/>
</dbReference>
<evidence type="ECO:0000313" key="3">
    <source>
        <dbReference type="Proteomes" id="UP001233999"/>
    </source>
</evidence>
<dbReference type="EMBL" id="JASPKZ010007334">
    <property type="protein sequence ID" value="KAJ9584956.1"/>
    <property type="molecule type" value="Genomic_DNA"/>
</dbReference>
<dbReference type="Gene3D" id="1.20.5.1200">
    <property type="entry name" value="Alpha-tocopherol transfer"/>
    <property type="match status" value="1"/>
</dbReference>
<dbReference type="PANTHER" id="PTHR10174">
    <property type="entry name" value="ALPHA-TOCOPHEROL TRANSFER PROTEIN-RELATED"/>
    <property type="match status" value="1"/>
</dbReference>
<dbReference type="PROSITE" id="PS50191">
    <property type="entry name" value="CRAL_TRIO"/>
    <property type="match status" value="1"/>
</dbReference>
<organism evidence="2 3">
    <name type="scientific">Diploptera punctata</name>
    <name type="common">Pacific beetle cockroach</name>
    <dbReference type="NCBI Taxonomy" id="6984"/>
    <lineage>
        <taxon>Eukaryota</taxon>
        <taxon>Metazoa</taxon>
        <taxon>Ecdysozoa</taxon>
        <taxon>Arthropoda</taxon>
        <taxon>Hexapoda</taxon>
        <taxon>Insecta</taxon>
        <taxon>Pterygota</taxon>
        <taxon>Neoptera</taxon>
        <taxon>Polyneoptera</taxon>
        <taxon>Dictyoptera</taxon>
        <taxon>Blattodea</taxon>
        <taxon>Blaberoidea</taxon>
        <taxon>Blaberidae</taxon>
        <taxon>Diplopterinae</taxon>
        <taxon>Diploptera</taxon>
    </lineage>
</organism>
<dbReference type="CDD" id="cd00170">
    <property type="entry name" value="SEC14"/>
    <property type="match status" value="1"/>
</dbReference>
<dbReference type="Pfam" id="PF00650">
    <property type="entry name" value="CRAL_TRIO"/>
    <property type="match status" value="1"/>
</dbReference>
<evidence type="ECO:0000313" key="2">
    <source>
        <dbReference type="EMBL" id="KAJ9584956.1"/>
    </source>
</evidence>
<reference evidence="2" key="2">
    <citation type="submission" date="2023-05" db="EMBL/GenBank/DDBJ databases">
        <authorList>
            <person name="Fouks B."/>
        </authorList>
    </citation>
    <scope>NUCLEOTIDE SEQUENCE</scope>
    <source>
        <strain evidence="2">Stay&amp;Tobe</strain>
        <tissue evidence="2">Testes</tissue>
    </source>
</reference>
<dbReference type="InterPro" id="IPR036865">
    <property type="entry name" value="CRAL-TRIO_dom_sf"/>
</dbReference>
<gene>
    <name evidence="2" type="ORF">L9F63_020705</name>
</gene>
<evidence type="ECO:0000259" key="1">
    <source>
        <dbReference type="PROSITE" id="PS50191"/>
    </source>
</evidence>
<dbReference type="GO" id="GO:0016020">
    <property type="term" value="C:membrane"/>
    <property type="evidence" value="ECO:0007669"/>
    <property type="project" value="TreeGrafter"/>
</dbReference>
<dbReference type="SUPFAM" id="SSF52087">
    <property type="entry name" value="CRAL/TRIO domain"/>
    <property type="match status" value="1"/>
</dbReference>